<dbReference type="AlphaFoldDB" id="A0A932EP63"/>
<evidence type="ECO:0000256" key="1">
    <source>
        <dbReference type="SAM" id="Phobius"/>
    </source>
</evidence>
<protein>
    <submittedName>
        <fullName evidence="2">Uncharacterized protein</fullName>
    </submittedName>
</protein>
<dbReference type="EMBL" id="JACPNR010000002">
    <property type="protein sequence ID" value="MBI2677218.1"/>
    <property type="molecule type" value="Genomic_DNA"/>
</dbReference>
<keyword evidence="1" id="KW-1133">Transmembrane helix</keyword>
<gene>
    <name evidence="2" type="ORF">HYX28_00380</name>
</gene>
<evidence type="ECO:0000313" key="3">
    <source>
        <dbReference type="Proteomes" id="UP000779809"/>
    </source>
</evidence>
<sequence length="94" mass="10394">MTVEWTPVMVALAVAWGAVTTVMVILLIYRGTLTMHEDDQLFLDETESAMEQEQAELLVKIERLQPYVRATVAGSGALLAILVALLVYDGIQKM</sequence>
<name>A0A932EP63_9BACT</name>
<organism evidence="2 3">
    <name type="scientific">Candidatus Korobacter versatilis</name>
    <dbReference type="NCBI Taxonomy" id="658062"/>
    <lineage>
        <taxon>Bacteria</taxon>
        <taxon>Pseudomonadati</taxon>
        <taxon>Acidobacteriota</taxon>
        <taxon>Terriglobia</taxon>
        <taxon>Terriglobales</taxon>
        <taxon>Candidatus Korobacteraceae</taxon>
        <taxon>Candidatus Korobacter</taxon>
    </lineage>
</organism>
<feature type="transmembrane region" description="Helical" evidence="1">
    <location>
        <begin position="67"/>
        <end position="88"/>
    </location>
</feature>
<feature type="transmembrane region" description="Helical" evidence="1">
    <location>
        <begin position="6"/>
        <end position="29"/>
    </location>
</feature>
<accession>A0A932EP63</accession>
<evidence type="ECO:0000313" key="2">
    <source>
        <dbReference type="EMBL" id="MBI2677218.1"/>
    </source>
</evidence>
<proteinExistence type="predicted"/>
<reference evidence="2" key="1">
    <citation type="submission" date="2020-07" db="EMBL/GenBank/DDBJ databases">
        <title>Huge and variable diversity of episymbiotic CPR bacteria and DPANN archaea in groundwater ecosystems.</title>
        <authorList>
            <person name="He C.Y."/>
            <person name="Keren R."/>
            <person name="Whittaker M."/>
            <person name="Farag I.F."/>
            <person name="Doudna J."/>
            <person name="Cate J.H.D."/>
            <person name="Banfield J.F."/>
        </authorList>
    </citation>
    <scope>NUCLEOTIDE SEQUENCE</scope>
    <source>
        <strain evidence="2">NC_groundwater_580_Pr5_B-0.1um_64_19</strain>
    </source>
</reference>
<keyword evidence="1" id="KW-0812">Transmembrane</keyword>
<comment type="caution">
    <text evidence="2">The sequence shown here is derived from an EMBL/GenBank/DDBJ whole genome shotgun (WGS) entry which is preliminary data.</text>
</comment>
<keyword evidence="1" id="KW-0472">Membrane</keyword>
<dbReference type="Proteomes" id="UP000779809">
    <property type="component" value="Unassembled WGS sequence"/>
</dbReference>